<dbReference type="AlphaFoldDB" id="A0A427TVI9"/>
<proteinExistence type="predicted"/>
<protein>
    <submittedName>
        <fullName evidence="3">Uncharacterized protein</fullName>
    </submittedName>
</protein>
<accession>A0A427TVI9</accession>
<keyword evidence="2" id="KW-0812">Transmembrane</keyword>
<evidence type="ECO:0000313" key="4">
    <source>
        <dbReference type="Proteomes" id="UP000279911"/>
    </source>
</evidence>
<dbReference type="EMBL" id="RSFW01000007">
    <property type="protein sequence ID" value="RSD28414.1"/>
    <property type="molecule type" value="Genomic_DNA"/>
</dbReference>
<gene>
    <name evidence="3" type="ORF">EJA10_04835</name>
</gene>
<reference evidence="4" key="1">
    <citation type="submission" date="2018-12" db="EMBL/GenBank/DDBJ databases">
        <title>Bacillus chawlae sp. nov., Bacillus glennii sp. nov., and Bacillus saganii sp. nov. Isolated from the Vehicle Assembly Building at Kennedy Space Center where the Viking Spacecraft were Assembled.</title>
        <authorList>
            <person name="Seuylemezian A."/>
            <person name="Vaishampayan P."/>
        </authorList>
    </citation>
    <scope>NUCLEOTIDE SEQUENCE [LARGE SCALE GENOMIC DNA]</scope>
    <source>
        <strain evidence="4">DSM 13966</strain>
    </source>
</reference>
<comment type="caution">
    <text evidence="3">The sequence shown here is derived from an EMBL/GenBank/DDBJ whole genome shotgun (WGS) entry which is preliminary data.</text>
</comment>
<evidence type="ECO:0000256" key="1">
    <source>
        <dbReference type="SAM" id="MobiDB-lite"/>
    </source>
</evidence>
<keyword evidence="2" id="KW-0472">Membrane</keyword>
<feature type="transmembrane region" description="Helical" evidence="2">
    <location>
        <begin position="24"/>
        <end position="52"/>
    </location>
</feature>
<keyword evidence="2" id="KW-1133">Transmembrane helix</keyword>
<sequence length="61" mass="6984">MQKGKLKKPKETCKKKNSGPSPELWITIVLVLLILLAIPLIMMIDFFAYWIMVTDLLSSFS</sequence>
<name>A0A427TVI9_9BACI</name>
<dbReference type="RefSeq" id="WP_125478886.1">
    <property type="nucleotide sequence ID" value="NZ_RSFW01000007.1"/>
</dbReference>
<feature type="region of interest" description="Disordered" evidence="1">
    <location>
        <begin position="1"/>
        <end position="21"/>
    </location>
</feature>
<dbReference type="Proteomes" id="UP000279911">
    <property type="component" value="Unassembled WGS sequence"/>
</dbReference>
<organism evidence="3 4">
    <name type="scientific">Mesobacillus subterraneus</name>
    <dbReference type="NCBI Taxonomy" id="285983"/>
    <lineage>
        <taxon>Bacteria</taxon>
        <taxon>Bacillati</taxon>
        <taxon>Bacillota</taxon>
        <taxon>Bacilli</taxon>
        <taxon>Bacillales</taxon>
        <taxon>Bacillaceae</taxon>
        <taxon>Mesobacillus</taxon>
    </lineage>
</organism>
<evidence type="ECO:0000256" key="2">
    <source>
        <dbReference type="SAM" id="Phobius"/>
    </source>
</evidence>
<evidence type="ECO:0000313" key="3">
    <source>
        <dbReference type="EMBL" id="RSD28414.1"/>
    </source>
</evidence>